<reference evidence="3" key="1">
    <citation type="submission" date="2022-01" db="EMBL/GenBank/DDBJ databases">
        <title>Comparative genomics reveals a dynamic genome evolution in the ectomycorrhizal milk-cap (Lactarius) mushrooms.</title>
        <authorList>
            <consortium name="DOE Joint Genome Institute"/>
            <person name="Lebreton A."/>
            <person name="Tang N."/>
            <person name="Kuo A."/>
            <person name="LaButti K."/>
            <person name="Drula E."/>
            <person name="Barry K."/>
            <person name="Clum A."/>
            <person name="Lipzen A."/>
            <person name="Mousain D."/>
            <person name="Ng V."/>
            <person name="Wang R."/>
            <person name="Wang X."/>
            <person name="Dai Y."/>
            <person name="Henrissat B."/>
            <person name="Grigoriev I.V."/>
            <person name="Guerin-Laguette A."/>
            <person name="Yu F."/>
            <person name="Martin F.M."/>
        </authorList>
    </citation>
    <scope>NUCLEOTIDE SEQUENCE</scope>
    <source>
        <strain evidence="3">QP</strain>
    </source>
</reference>
<feature type="region of interest" description="Disordered" evidence="1">
    <location>
        <begin position="1"/>
        <end position="28"/>
    </location>
</feature>
<keyword evidence="2" id="KW-0472">Membrane</keyword>
<feature type="region of interest" description="Disordered" evidence="1">
    <location>
        <begin position="65"/>
        <end position="88"/>
    </location>
</feature>
<dbReference type="AlphaFoldDB" id="A0AAD4LJ06"/>
<organism evidence="3 4">
    <name type="scientific">Lactarius akahatsu</name>
    <dbReference type="NCBI Taxonomy" id="416441"/>
    <lineage>
        <taxon>Eukaryota</taxon>
        <taxon>Fungi</taxon>
        <taxon>Dikarya</taxon>
        <taxon>Basidiomycota</taxon>
        <taxon>Agaricomycotina</taxon>
        <taxon>Agaricomycetes</taxon>
        <taxon>Russulales</taxon>
        <taxon>Russulaceae</taxon>
        <taxon>Lactarius</taxon>
    </lineage>
</organism>
<keyword evidence="4" id="KW-1185">Reference proteome</keyword>
<name>A0AAD4LJ06_9AGAM</name>
<evidence type="ECO:0000256" key="1">
    <source>
        <dbReference type="SAM" id="MobiDB-lite"/>
    </source>
</evidence>
<comment type="caution">
    <text evidence="3">The sequence shown here is derived from an EMBL/GenBank/DDBJ whole genome shotgun (WGS) entry which is preliminary data.</text>
</comment>
<gene>
    <name evidence="3" type="ORF">EDB92DRAFT_2113302</name>
</gene>
<evidence type="ECO:0000256" key="2">
    <source>
        <dbReference type="SAM" id="Phobius"/>
    </source>
</evidence>
<protein>
    <submittedName>
        <fullName evidence="3">Uncharacterized protein</fullName>
    </submittedName>
</protein>
<dbReference type="Proteomes" id="UP001201163">
    <property type="component" value="Unassembled WGS sequence"/>
</dbReference>
<keyword evidence="2" id="KW-0812">Transmembrane</keyword>
<accession>A0AAD4LJ06</accession>
<dbReference type="EMBL" id="JAKELL010000014">
    <property type="protein sequence ID" value="KAH8994482.1"/>
    <property type="molecule type" value="Genomic_DNA"/>
</dbReference>
<feature type="transmembrane region" description="Helical" evidence="2">
    <location>
        <begin position="33"/>
        <end position="53"/>
    </location>
</feature>
<proteinExistence type="predicted"/>
<sequence length="192" mass="20226">MSSTSSSPISSSTTASAPAATSSSSSPGTSPPIFVGFVGVGILTLCLISLCVWRKLIGRNHPFAPAQHDPHARLGRPQNDGGVANGRPEMFDAWTGERVSDGLEWENSMPFSVTIVESGRASDAALRKGKAGKHRGNSEGNLGLQVAVLVAMPSPLHARRSHDGRSSLRGELAIGLIKVPREDRHSIKRNAS</sequence>
<evidence type="ECO:0000313" key="3">
    <source>
        <dbReference type="EMBL" id="KAH8994482.1"/>
    </source>
</evidence>
<keyword evidence="2" id="KW-1133">Transmembrane helix</keyword>
<evidence type="ECO:0000313" key="4">
    <source>
        <dbReference type="Proteomes" id="UP001201163"/>
    </source>
</evidence>